<feature type="compositionally biased region" description="Polar residues" evidence="5">
    <location>
        <begin position="11"/>
        <end position="21"/>
    </location>
</feature>
<proteinExistence type="predicted"/>
<dbReference type="PANTHER" id="PTHR15468:SF7">
    <property type="entry name" value="SCIELLIN"/>
    <property type="match status" value="1"/>
</dbReference>
<dbReference type="GeneTree" id="ENSGT00530000063872"/>
<feature type="compositionally biased region" description="Low complexity" evidence="5">
    <location>
        <begin position="166"/>
        <end position="178"/>
    </location>
</feature>
<keyword evidence="1 4" id="KW-0479">Metal-binding</keyword>
<evidence type="ECO:0000256" key="4">
    <source>
        <dbReference type="PROSITE-ProRule" id="PRU00125"/>
    </source>
</evidence>
<dbReference type="SMART" id="SM00132">
    <property type="entry name" value="LIM"/>
    <property type="match status" value="1"/>
</dbReference>
<accession>A0A8C4ZD97</accession>
<evidence type="ECO:0000313" key="8">
    <source>
        <dbReference type="Proteomes" id="UP000694546"/>
    </source>
</evidence>
<dbReference type="InterPro" id="IPR052621">
    <property type="entry name" value="Cell_Prolif/Cornif_Regul"/>
</dbReference>
<feature type="compositionally biased region" description="Low complexity" evidence="5">
    <location>
        <begin position="116"/>
        <end position="158"/>
    </location>
</feature>
<feature type="compositionally biased region" description="Polar residues" evidence="5">
    <location>
        <begin position="433"/>
        <end position="454"/>
    </location>
</feature>
<dbReference type="Proteomes" id="UP000694546">
    <property type="component" value="Chromosome 20"/>
</dbReference>
<feature type="compositionally biased region" description="Basic and acidic residues" evidence="5">
    <location>
        <begin position="23"/>
        <end position="33"/>
    </location>
</feature>
<evidence type="ECO:0000256" key="3">
    <source>
        <dbReference type="ARBA" id="ARBA00023038"/>
    </source>
</evidence>
<dbReference type="RefSeq" id="XP_030200056.1">
    <property type="nucleotide sequence ID" value="XM_030344196.1"/>
</dbReference>
<feature type="domain" description="LIM zinc-binding" evidence="6">
    <location>
        <begin position="502"/>
        <end position="568"/>
    </location>
</feature>
<dbReference type="OrthoDB" id="9908139at2759"/>
<protein>
    <recommendedName>
        <fullName evidence="6">LIM zinc-binding domain-containing protein</fullName>
    </recommendedName>
</protein>
<dbReference type="GO" id="GO:0046872">
    <property type="term" value="F:metal ion binding"/>
    <property type="evidence" value="ECO:0007669"/>
    <property type="project" value="UniProtKB-KW"/>
</dbReference>
<dbReference type="OMA" id="NCFEITR"/>
<keyword evidence="2 4" id="KW-0862">Zinc</keyword>
<evidence type="ECO:0000256" key="5">
    <source>
        <dbReference type="SAM" id="MobiDB-lite"/>
    </source>
</evidence>
<feature type="compositionally biased region" description="Low complexity" evidence="5">
    <location>
        <begin position="339"/>
        <end position="349"/>
    </location>
</feature>
<dbReference type="PANTHER" id="PTHR15468">
    <property type="entry name" value="ZNF185"/>
    <property type="match status" value="1"/>
</dbReference>
<keyword evidence="8" id="KW-1185">Reference proteome</keyword>
<keyword evidence="3 4" id="KW-0440">LIM domain</keyword>
<feature type="compositionally biased region" description="Low complexity" evidence="5">
    <location>
        <begin position="316"/>
        <end position="329"/>
    </location>
</feature>
<evidence type="ECO:0000256" key="1">
    <source>
        <dbReference type="ARBA" id="ARBA00022723"/>
    </source>
</evidence>
<dbReference type="AlphaFoldDB" id="A0A8C4ZD97"/>
<dbReference type="CTD" id="8796"/>
<evidence type="ECO:0000313" key="7">
    <source>
        <dbReference type="Ensembl" id="ENSGMOP00000012490.2"/>
    </source>
</evidence>
<sequence length="571" mass="62731">MSYSYPKKFIPSSTSSTQVKTSRLKDNSWIRKDEEEDEDIDRDPNFGKTILGHVTTVTSDSKVPEKTTDTKGTSYVQSLTKSNVPENTTDTKGTSYVQSLTKRFSSSQEELDKISRMTTNRTNTNKRSTLPTPRSSLSSTSSLTESPKTSSTTSTTVSENGKKTETTTTTSTRSGTFTDRVFSDGKSSLKGAPYSPLSPSSTKVTETTITSIKGAEDPYLDTLTFKSKPGAVKSGTEGNTYSTTKTRTSSSAEDKLFDSLIPSIKSDPNSSVSTTVTTTSVVKVESLNEEVFPATPTTKSYSSSEDQLYDTLLPKSITGLSPSSSTTSITRREVKTVESSLSDKYSSYSPTVSNSEPDFSDKYSSTSRTYSSSGLDPSDKYSSTTRTYSSSGLDSSDKYSSTSRTYSSSGLDSDKYSSTSRTYSSSGLDSDKYNSTSRTYSSSGPDSSYEYTTINSPSVYTTTSTTYKDSRMDDYLDGDSFSSKSNIQTLYSASERTVMEKDLCSYCRKPFNTEAKMVLDDMKINCHASCFKCEVCSNNLGNLKAGDSLWIYRRTVHCDRCFEVTREKWRR</sequence>
<evidence type="ECO:0000256" key="2">
    <source>
        <dbReference type="ARBA" id="ARBA00022833"/>
    </source>
</evidence>
<name>A0A8C4ZD97_GADMO</name>
<reference evidence="7" key="2">
    <citation type="submission" date="2025-09" db="UniProtKB">
        <authorList>
            <consortium name="Ensembl"/>
        </authorList>
    </citation>
    <scope>IDENTIFICATION</scope>
</reference>
<dbReference type="Gene3D" id="2.10.110.10">
    <property type="entry name" value="Cysteine Rich Protein"/>
    <property type="match status" value="1"/>
</dbReference>
<evidence type="ECO:0000259" key="6">
    <source>
        <dbReference type="PROSITE" id="PS50023"/>
    </source>
</evidence>
<dbReference type="InterPro" id="IPR001781">
    <property type="entry name" value="Znf_LIM"/>
</dbReference>
<dbReference type="PROSITE" id="PS50023">
    <property type="entry name" value="LIM_DOMAIN_2"/>
    <property type="match status" value="1"/>
</dbReference>
<dbReference type="GO" id="GO:0005737">
    <property type="term" value="C:cytoplasm"/>
    <property type="evidence" value="ECO:0007669"/>
    <property type="project" value="TreeGrafter"/>
</dbReference>
<dbReference type="KEGG" id="gmh:115533614"/>
<feature type="region of interest" description="Disordered" evidence="5">
    <location>
        <begin position="1"/>
        <end position="204"/>
    </location>
</feature>
<dbReference type="Ensembl" id="ENSGMOT00000012820.2">
    <property type="protein sequence ID" value="ENSGMOP00000012490.2"/>
    <property type="gene ID" value="ENSGMOG00000011679.2"/>
</dbReference>
<gene>
    <name evidence="7" type="primary">scel</name>
</gene>
<feature type="compositionally biased region" description="Low complexity" evidence="5">
    <location>
        <begin position="363"/>
        <end position="373"/>
    </location>
</feature>
<feature type="region of interest" description="Disordered" evidence="5">
    <location>
        <begin position="315"/>
        <end position="454"/>
    </location>
</feature>
<organism evidence="7 8">
    <name type="scientific">Gadus morhua</name>
    <name type="common">Atlantic cod</name>
    <dbReference type="NCBI Taxonomy" id="8049"/>
    <lineage>
        <taxon>Eukaryota</taxon>
        <taxon>Metazoa</taxon>
        <taxon>Chordata</taxon>
        <taxon>Craniata</taxon>
        <taxon>Vertebrata</taxon>
        <taxon>Euteleostomi</taxon>
        <taxon>Actinopterygii</taxon>
        <taxon>Neopterygii</taxon>
        <taxon>Teleostei</taxon>
        <taxon>Neoteleostei</taxon>
        <taxon>Acanthomorphata</taxon>
        <taxon>Zeiogadaria</taxon>
        <taxon>Gadariae</taxon>
        <taxon>Gadiformes</taxon>
        <taxon>Gadoidei</taxon>
        <taxon>Gadidae</taxon>
        <taxon>Gadus</taxon>
    </lineage>
</organism>
<dbReference type="GO" id="GO:0008544">
    <property type="term" value="P:epidermis development"/>
    <property type="evidence" value="ECO:0007669"/>
    <property type="project" value="TreeGrafter"/>
</dbReference>
<feature type="compositionally biased region" description="Low complexity" evidence="5">
    <location>
        <begin position="381"/>
        <end position="428"/>
    </location>
</feature>
<reference evidence="7" key="1">
    <citation type="submission" date="2025-08" db="UniProtKB">
        <authorList>
            <consortium name="Ensembl"/>
        </authorList>
    </citation>
    <scope>IDENTIFICATION</scope>
</reference>
<dbReference type="GeneID" id="115533614"/>
<dbReference type="PROSITE" id="PS00478">
    <property type="entry name" value="LIM_DOMAIN_1"/>
    <property type="match status" value="1"/>
</dbReference>
<feature type="compositionally biased region" description="Polar residues" evidence="5">
    <location>
        <begin position="70"/>
        <end position="108"/>
    </location>
</feature>